<dbReference type="InterPro" id="IPR036361">
    <property type="entry name" value="SAP_dom_sf"/>
</dbReference>
<dbReference type="InterPro" id="IPR027417">
    <property type="entry name" value="P-loop_NTPase"/>
</dbReference>
<dbReference type="GO" id="GO:0003729">
    <property type="term" value="F:mRNA binding"/>
    <property type="evidence" value="ECO:0007669"/>
    <property type="project" value="TreeGrafter"/>
</dbReference>
<dbReference type="InterPro" id="IPR026300">
    <property type="entry name" value="CWF11_fam"/>
</dbReference>
<dbReference type="Pfam" id="PF21144">
    <property type="entry name" value="Aquarius_N_3rd"/>
    <property type="match status" value="1"/>
</dbReference>
<dbReference type="InterPro" id="IPR041677">
    <property type="entry name" value="DNA2/NAM7_AAA_11"/>
</dbReference>
<keyword evidence="4" id="KW-1185">Reference proteome</keyword>
<dbReference type="OrthoDB" id="1879at2759"/>
<dbReference type="InterPro" id="IPR047187">
    <property type="entry name" value="SF1_C_Upf1"/>
</dbReference>
<dbReference type="Pfam" id="PF13086">
    <property type="entry name" value="AAA_11"/>
    <property type="match status" value="1"/>
</dbReference>
<dbReference type="InParanoid" id="A0A0D2UDQ5"/>
<feature type="region of interest" description="Disordered" evidence="1">
    <location>
        <begin position="874"/>
        <end position="909"/>
    </location>
</feature>
<protein>
    <submittedName>
        <fullName evidence="3">Aquarius</fullName>
    </submittedName>
</protein>
<dbReference type="Pfam" id="PF13087">
    <property type="entry name" value="AAA_12"/>
    <property type="match status" value="1"/>
</dbReference>
<dbReference type="InterPro" id="IPR048966">
    <property type="entry name" value="Aquarius_b-barrel"/>
</dbReference>
<dbReference type="Pfam" id="PF21143">
    <property type="entry name" value="Aquarius_N_2nd"/>
    <property type="match status" value="1"/>
</dbReference>
<dbReference type="InterPro" id="IPR048967">
    <property type="entry name" value="Aquarius_insert"/>
</dbReference>
<accession>A0A0D2UDQ5</accession>
<dbReference type="GO" id="GO:0071013">
    <property type="term" value="C:catalytic step 2 spliceosome"/>
    <property type="evidence" value="ECO:0007669"/>
    <property type="project" value="TreeGrafter"/>
</dbReference>
<feature type="region of interest" description="Disordered" evidence="1">
    <location>
        <begin position="40"/>
        <end position="68"/>
    </location>
</feature>
<dbReference type="FunFam" id="3.40.50.300:FF:003210">
    <property type="entry name" value="RNA helicase aquarius"/>
    <property type="match status" value="1"/>
</dbReference>
<dbReference type="PROSITE" id="PS50800">
    <property type="entry name" value="SAP"/>
    <property type="match status" value="1"/>
</dbReference>
<dbReference type="CDD" id="cd17935">
    <property type="entry name" value="EEXXQc_AQR"/>
    <property type="match status" value="1"/>
</dbReference>
<evidence type="ECO:0000259" key="2">
    <source>
        <dbReference type="PROSITE" id="PS50800"/>
    </source>
</evidence>
<dbReference type="SUPFAM" id="SSF52540">
    <property type="entry name" value="P-loop containing nucleoside triphosphate hydrolases"/>
    <property type="match status" value="1"/>
</dbReference>
<name>A0A0D2UDQ5_CAPO3</name>
<dbReference type="Pfam" id="PF02037">
    <property type="entry name" value="SAP"/>
    <property type="match status" value="1"/>
</dbReference>
<feature type="compositionally biased region" description="Low complexity" evidence="1">
    <location>
        <begin position="898"/>
        <end position="909"/>
    </location>
</feature>
<dbReference type="FunCoup" id="A0A0D2UDQ5">
    <property type="interactions" value="631"/>
</dbReference>
<dbReference type="Proteomes" id="UP000008743">
    <property type="component" value="Unassembled WGS sequence"/>
</dbReference>
<dbReference type="InterPro" id="IPR003034">
    <property type="entry name" value="SAP_dom"/>
</dbReference>
<dbReference type="PIRSF" id="PIRSF038901">
    <property type="entry name" value="AQR_cwf11"/>
    <property type="match status" value="1"/>
</dbReference>
<dbReference type="PhylomeDB" id="A0A0D2UDQ5"/>
<evidence type="ECO:0000313" key="4">
    <source>
        <dbReference type="Proteomes" id="UP000008743"/>
    </source>
</evidence>
<dbReference type="CDD" id="cd18808">
    <property type="entry name" value="SF1_C_Upf1"/>
    <property type="match status" value="1"/>
</dbReference>
<dbReference type="SMART" id="SM00513">
    <property type="entry name" value="SAP"/>
    <property type="match status" value="1"/>
</dbReference>
<dbReference type="PANTHER" id="PTHR10887">
    <property type="entry name" value="DNA2/NAM7 HELICASE FAMILY"/>
    <property type="match status" value="1"/>
</dbReference>
<dbReference type="EMBL" id="KE346365">
    <property type="protein sequence ID" value="KJE93186.1"/>
    <property type="molecule type" value="Genomic_DNA"/>
</dbReference>
<evidence type="ECO:0000256" key="1">
    <source>
        <dbReference type="SAM" id="MobiDB-lite"/>
    </source>
</evidence>
<dbReference type="PANTHER" id="PTHR10887:SF5">
    <property type="entry name" value="RNA HELICASE AQUARIUS"/>
    <property type="match status" value="1"/>
</dbReference>
<dbReference type="InterPro" id="IPR045055">
    <property type="entry name" value="DNA2/NAM7-like"/>
</dbReference>
<gene>
    <name evidence="3" type="ORF">CAOG_004011</name>
</gene>
<sequence length="1697" mass="189817">MSEDLSRRLFVLCKGGGGSNVLRPSNLSLPLYNIMDHKKQRASGGRAPSATAQANSQIKHKQQPPSAQDVESDVLTLLARKYWSPATPVDERAPFDPIVVESVYQSELVASNFSIKRTMILELGQYLECFLWPNFDAATSSDHHVSSIVLMINEKFRENVPCWGVFAARPADFAAFFRRALAICLGESAEQQPQQQQQQSQKDQHPLSFQERIIYIAFLVRCFNSLENELVGAQIQRLVSLGTWHNLLPGRLEEEFKAVPKLRKYWQVLKKKDAKQDAAGRALLAEQRRFLFVLMKQFLAVLASIPEEGPVPGGVWAVRYCERFLELLIDLEAQLPTRRYFNTLMNSAHVVTLAQLSALPNRSNGTLFAQLLDTLKFYARFEISDHTGVALTDSEVTAAHYAQIAKVQQLAFRNFDELREFALLNVGAVDTRAALFKHFDRLSDERLVEFAQQLHLVEDAANASSVAGAFNTRFFLLELLVNHLERRQSQMDILNAMPLYPTEALLWDENVVPSEYFSGEGCLALPKLNLQFLTIHDYLLRNMTLFRLESAYEIREDITDAVRRLAPRRDENGGTLFQGWARMALPISAFSVVSVGKPSLAERHPSSVRADVTVSLENTRREAWSEWEKLRKHDIAFLVTVRAKRPVGERNLPVASSASSADIADAIGIQYVRGCEIEGLLDSRGRLIDESFQSRERQQEERHQFTRLTSRTFRVWLDPNQYQIDVDALTEGERRRIESAAKRAVADLNGSQQQRPSNATENVYDTFNILVRRKPEENNFKAVLDTIRSLMNTRTVIPDWLHDVFLGYGDPRSAFYAAMPERQLRTVNFNDTFLTPAHVVSSFPQYHVKFVDGEGAELAHSACRAPFKLTFPDPATDPTLRATNAASQGGEDDAANPAGSSTNAMATASATATPPSLLVTPFTHVNRGPYPRDIPKKNAVPFTPVQVEAIRAGVQPGLTLVVGPPGTGKTDVAVQIVSNWYHNFPDQRILLVTHSNQALNQIFEKIMELDIDERHLLRLGHGEEELATTKDFSRSGRVNYILERRIALLQEVARLAASLDVPGDVAYTCETAGHFHLYQVLSRWEAYVSTVRAASANKDASPEAAAAAVRAVSSSFPFTAFFADAPQPLFHGKSFAEDWDVAQGCWRHLRKIFQELEAFRAFELLRSAGDRINYLLVKEARIIAMTCTHAALKRRELVELGFKFDNVLMEESAQILEIETFIPLLLQTPDANDGYSRLKRIVMIGDHHQLPPVIKNMAFQRYSNLEQSLFTRFVRLGVRTVDLDRQGRARASIAQLYNWRYKQLGDLQHVQERPEYQSANAGFAYDFQLVDVGDHNGQGESEPSAHFIQNLAEAEYVVATYMYMRLQGYPRERITILTTYNGQKALIRDVLNARCSNNPMFGDPDQVTTVDKFQGSQNDYVLLSLVRTKTIGHVRDVRRLVVAMSRAKLGLYVFARASLFQDCLELKEAFSVLQTRPSRLALLPQESFPTQRSNASVVAESDITFMESMPAMADYVYKRCVDAVRALNGDSAAQDAMPLALEAPLPTRPQETEGDETEARDAPDEPAQAVEAQPDETPAEAAVQPPTPSKRAAAQSSDTASDEASSDVSARKKARVEPEEKDAAAVSAEQPEEAEDEAPLANAGPKHVSVGGRSLDTLAAIMELTVVDIKAELSRRDLSTSGLKKDLAGRLHEALSK</sequence>
<dbReference type="Pfam" id="PF16399">
    <property type="entry name" value="Aquarius_N_1st"/>
    <property type="match status" value="1"/>
</dbReference>
<dbReference type="FunFam" id="3.40.50.300:FF:002863">
    <property type="entry name" value="Pre-mRNA-splicing factor cwf11"/>
    <property type="match status" value="1"/>
</dbReference>
<dbReference type="eggNOG" id="KOG1806">
    <property type="taxonomic scope" value="Eukaryota"/>
</dbReference>
<evidence type="ECO:0000313" key="3">
    <source>
        <dbReference type="EMBL" id="KJE93186.1"/>
    </source>
</evidence>
<dbReference type="InterPro" id="IPR032174">
    <property type="entry name" value="Aquarius_N"/>
</dbReference>
<dbReference type="GO" id="GO:0004386">
    <property type="term" value="F:helicase activity"/>
    <property type="evidence" value="ECO:0007669"/>
    <property type="project" value="InterPro"/>
</dbReference>
<dbReference type="InterPro" id="IPR041679">
    <property type="entry name" value="DNA2/NAM7-like_C"/>
</dbReference>
<feature type="region of interest" description="Disordered" evidence="1">
    <location>
        <begin position="1677"/>
        <end position="1697"/>
    </location>
</feature>
<dbReference type="Gene3D" id="1.10.720.30">
    <property type="entry name" value="SAP domain"/>
    <property type="match status" value="1"/>
</dbReference>
<dbReference type="SUPFAM" id="SSF68906">
    <property type="entry name" value="SAP domain"/>
    <property type="match status" value="1"/>
</dbReference>
<organism evidence="3 4">
    <name type="scientific">Capsaspora owczarzaki (strain ATCC 30864)</name>
    <dbReference type="NCBI Taxonomy" id="595528"/>
    <lineage>
        <taxon>Eukaryota</taxon>
        <taxon>Filasterea</taxon>
        <taxon>Capsaspora</taxon>
    </lineage>
</organism>
<dbReference type="GO" id="GO:0000398">
    <property type="term" value="P:mRNA splicing, via spliceosome"/>
    <property type="evidence" value="ECO:0007669"/>
    <property type="project" value="InterPro"/>
</dbReference>
<feature type="domain" description="SAP" evidence="2">
    <location>
        <begin position="1661"/>
        <end position="1695"/>
    </location>
</feature>
<dbReference type="Gene3D" id="3.40.50.300">
    <property type="entry name" value="P-loop containing nucleotide triphosphate hydrolases"/>
    <property type="match status" value="2"/>
</dbReference>
<proteinExistence type="predicted"/>
<reference evidence="4" key="1">
    <citation type="submission" date="2011-02" db="EMBL/GenBank/DDBJ databases">
        <title>The Genome Sequence of Capsaspora owczarzaki ATCC 30864.</title>
        <authorList>
            <person name="Russ C."/>
            <person name="Cuomo C."/>
            <person name="Burger G."/>
            <person name="Gray M.W."/>
            <person name="Holland P.W.H."/>
            <person name="King N."/>
            <person name="Lang F.B.F."/>
            <person name="Roger A.J."/>
            <person name="Ruiz-Trillo I."/>
            <person name="Young S.K."/>
            <person name="Zeng Q."/>
            <person name="Gargeya S."/>
            <person name="Alvarado L."/>
            <person name="Berlin A."/>
            <person name="Chapman S.B."/>
            <person name="Chen Z."/>
            <person name="Freedman E."/>
            <person name="Gellesch M."/>
            <person name="Goldberg J."/>
            <person name="Griggs A."/>
            <person name="Gujja S."/>
            <person name="Heilman E."/>
            <person name="Heiman D."/>
            <person name="Howarth C."/>
            <person name="Mehta T."/>
            <person name="Neiman D."/>
            <person name="Pearson M."/>
            <person name="Roberts A."/>
            <person name="Saif S."/>
            <person name="Shea T."/>
            <person name="Shenoy N."/>
            <person name="Sisk P."/>
            <person name="Stolte C."/>
            <person name="Sykes S."/>
            <person name="White J."/>
            <person name="Yandava C."/>
            <person name="Haas B."/>
            <person name="Nusbaum C."/>
            <person name="Birren B."/>
        </authorList>
    </citation>
    <scope>NUCLEOTIDE SEQUENCE</scope>
    <source>
        <strain evidence="4">ATCC 30864</strain>
    </source>
</reference>
<dbReference type="STRING" id="595528.A0A0D2UDQ5"/>
<feature type="region of interest" description="Disordered" evidence="1">
    <location>
        <begin position="1539"/>
        <end position="1648"/>
    </location>
</feature>